<gene>
    <name evidence="1" type="ORF">J2S18_002540</name>
</gene>
<dbReference type="RefSeq" id="WP_307487321.1">
    <property type="nucleotide sequence ID" value="NZ_JAUSUF010000010.1"/>
</dbReference>
<comment type="caution">
    <text evidence="1">The sequence shown here is derived from an EMBL/GenBank/DDBJ whole genome shotgun (WGS) entry which is preliminary data.</text>
</comment>
<evidence type="ECO:0000313" key="2">
    <source>
        <dbReference type="Proteomes" id="UP001228504"/>
    </source>
</evidence>
<dbReference type="Proteomes" id="UP001228504">
    <property type="component" value="Unassembled WGS sequence"/>
</dbReference>
<sequence length="99" mass="11956">MKLKIGDRVRLIHRDYHHRAKNYDGIVNKIYKNYILLDLENYKVCVNVADIIKPEQNLLQIRENKEFTKVTKEMLPNNMVKIEHLESSTAFRKEKKHYE</sequence>
<organism evidence="1 2">
    <name type="scientific">Eubacterium multiforme</name>
    <dbReference type="NCBI Taxonomy" id="83339"/>
    <lineage>
        <taxon>Bacteria</taxon>
        <taxon>Bacillati</taxon>
        <taxon>Bacillota</taxon>
        <taxon>Clostridia</taxon>
        <taxon>Eubacteriales</taxon>
        <taxon>Eubacteriaceae</taxon>
        <taxon>Eubacterium</taxon>
    </lineage>
</organism>
<proteinExistence type="predicted"/>
<keyword evidence="2" id="KW-1185">Reference proteome</keyword>
<evidence type="ECO:0000313" key="1">
    <source>
        <dbReference type="EMBL" id="MDQ0150592.1"/>
    </source>
</evidence>
<reference evidence="1 2" key="1">
    <citation type="submission" date="2023-07" db="EMBL/GenBank/DDBJ databases">
        <title>Genomic Encyclopedia of Type Strains, Phase IV (KMG-IV): sequencing the most valuable type-strain genomes for metagenomic binning, comparative biology and taxonomic classification.</title>
        <authorList>
            <person name="Goeker M."/>
        </authorList>
    </citation>
    <scope>NUCLEOTIDE SEQUENCE [LARGE SCALE GENOMIC DNA]</scope>
    <source>
        <strain evidence="1 2">DSM 20694</strain>
    </source>
</reference>
<accession>A0ABT9UW86</accession>
<dbReference type="EMBL" id="JAUSUF010000010">
    <property type="protein sequence ID" value="MDQ0150592.1"/>
    <property type="molecule type" value="Genomic_DNA"/>
</dbReference>
<name>A0ABT9UW86_9FIRM</name>
<protein>
    <submittedName>
        <fullName evidence="1">Uncharacterized protein</fullName>
    </submittedName>
</protein>